<dbReference type="PIRSF" id="PIRSF005261">
    <property type="entry name" value="Heat_shock_Hsp33"/>
    <property type="match status" value="1"/>
</dbReference>
<reference evidence="7 8" key="1">
    <citation type="submission" date="2014-07" db="EMBL/GenBank/DDBJ databases">
        <title>Draft Genome Sequence of Gephyronic Acid Producer, Cystobacter violaceus Strain Cb vi76.</title>
        <authorList>
            <person name="Stevens D.C."/>
            <person name="Young J."/>
            <person name="Carmichael R."/>
            <person name="Tan J."/>
            <person name="Taylor R.E."/>
        </authorList>
    </citation>
    <scope>NUCLEOTIDE SEQUENCE [LARGE SCALE GENOMIC DNA]</scope>
    <source>
        <strain evidence="7 8">Cb vi76</strain>
    </source>
</reference>
<dbReference type="InterPro" id="IPR016153">
    <property type="entry name" value="Heat_shock_Hsp33_N"/>
</dbReference>
<dbReference type="CDD" id="cd00498">
    <property type="entry name" value="Hsp33"/>
    <property type="match status" value="1"/>
</dbReference>
<evidence type="ECO:0000256" key="3">
    <source>
        <dbReference type="ARBA" id="ARBA00023157"/>
    </source>
</evidence>
<dbReference type="Gene3D" id="3.90.1280.10">
    <property type="entry name" value="HSP33 redox switch-like"/>
    <property type="match status" value="1"/>
</dbReference>
<keyword evidence="1 6" id="KW-0963">Cytoplasm</keyword>
<comment type="caution">
    <text evidence="7">The sequence shown here is derived from an EMBL/GenBank/DDBJ whole genome shotgun (WGS) entry which is preliminary data.</text>
</comment>
<keyword evidence="5 6" id="KW-0676">Redox-active center</keyword>
<evidence type="ECO:0000313" key="8">
    <source>
        <dbReference type="Proteomes" id="UP000028547"/>
    </source>
</evidence>
<dbReference type="PANTHER" id="PTHR30111">
    <property type="entry name" value="33 KDA CHAPERONIN"/>
    <property type="match status" value="1"/>
</dbReference>
<evidence type="ECO:0000256" key="1">
    <source>
        <dbReference type="ARBA" id="ARBA00022490"/>
    </source>
</evidence>
<comment type="function">
    <text evidence="6">Redox regulated molecular chaperone. Protects both thermally unfolding and oxidatively damaged proteins from irreversible aggregation. Plays an important role in the bacterial defense system toward oxidative stress.</text>
</comment>
<dbReference type="InterPro" id="IPR016154">
    <property type="entry name" value="Heat_shock_Hsp33_C"/>
</dbReference>
<dbReference type="EMBL" id="JPMI01000409">
    <property type="protein sequence ID" value="KFA86989.1"/>
    <property type="molecule type" value="Genomic_DNA"/>
</dbReference>
<dbReference type="GO" id="GO:0005737">
    <property type="term" value="C:cytoplasm"/>
    <property type="evidence" value="ECO:0007669"/>
    <property type="project" value="UniProtKB-SubCell"/>
</dbReference>
<dbReference type="RefSeq" id="WP_043413946.1">
    <property type="nucleotide sequence ID" value="NZ_JPMI01000409.1"/>
</dbReference>
<comment type="PTM">
    <text evidence="6">Under oxidizing conditions two disulfide bonds are formed involving the reactive cysteines. Under reducing conditions zinc is bound to the reactive cysteines and the protein is inactive.</text>
</comment>
<dbReference type="PANTHER" id="PTHR30111:SF1">
    <property type="entry name" value="33 KDA CHAPERONIN"/>
    <property type="match status" value="1"/>
</dbReference>
<sequence>MADELVSGLLKETDLRVVLVTASELARRARELHRSAPASASLMAEALTAGALLGSLQKSDSRINLQLECDGPLRGLFVDADTTGVLRGYAKNPLVSHLGAEGEYHWRPALGNKGFLSVLRDLGGGEYYRSAVELEAFDLAKDLQHYFTTSDQLPTRVYLTVLPGVVDGAPEPLGTVAGMFLQPLPDGDQEAFQELGDRLARDFESAVKAHAAQGAGALLKALVPQADLEVMSRYPLSFTCSCSKERVKRALVTMGRAELEDILANEGEAKADCHFCTTHYVVTGEEIRELLAAMAQATS</sequence>
<dbReference type="Proteomes" id="UP000028547">
    <property type="component" value="Unassembled WGS sequence"/>
</dbReference>
<dbReference type="Pfam" id="PF01430">
    <property type="entry name" value="HSP33"/>
    <property type="match status" value="1"/>
</dbReference>
<dbReference type="InterPro" id="IPR000397">
    <property type="entry name" value="Heat_shock_Hsp33"/>
</dbReference>
<evidence type="ECO:0000256" key="4">
    <source>
        <dbReference type="ARBA" id="ARBA00023186"/>
    </source>
</evidence>
<keyword evidence="3 6" id="KW-1015">Disulfide bond</keyword>
<gene>
    <name evidence="6" type="primary">hslO</name>
    <name evidence="7" type="ORF">Q664_50950</name>
</gene>
<organism evidence="7 8">
    <name type="scientific">Archangium violaceum Cb vi76</name>
    <dbReference type="NCBI Taxonomy" id="1406225"/>
    <lineage>
        <taxon>Bacteria</taxon>
        <taxon>Pseudomonadati</taxon>
        <taxon>Myxococcota</taxon>
        <taxon>Myxococcia</taxon>
        <taxon>Myxococcales</taxon>
        <taxon>Cystobacterineae</taxon>
        <taxon>Archangiaceae</taxon>
        <taxon>Archangium</taxon>
    </lineage>
</organism>
<feature type="disulfide bond" description="Redox-active" evidence="6">
    <location>
        <begin position="240"/>
        <end position="242"/>
    </location>
</feature>
<keyword evidence="4 6" id="KW-0143">Chaperone</keyword>
<comment type="subcellular location">
    <subcellularLocation>
        <location evidence="6">Cytoplasm</location>
    </subcellularLocation>
</comment>
<dbReference type="GO" id="GO:0042026">
    <property type="term" value="P:protein refolding"/>
    <property type="evidence" value="ECO:0007669"/>
    <property type="project" value="TreeGrafter"/>
</dbReference>
<dbReference type="SUPFAM" id="SSF118352">
    <property type="entry name" value="HSP33 redox switch-like"/>
    <property type="match status" value="1"/>
</dbReference>
<dbReference type="AlphaFoldDB" id="A0A084SEV4"/>
<evidence type="ECO:0000256" key="6">
    <source>
        <dbReference type="HAMAP-Rule" id="MF_00117"/>
    </source>
</evidence>
<evidence type="ECO:0000256" key="5">
    <source>
        <dbReference type="ARBA" id="ARBA00023284"/>
    </source>
</evidence>
<evidence type="ECO:0000256" key="2">
    <source>
        <dbReference type="ARBA" id="ARBA00022833"/>
    </source>
</evidence>
<dbReference type="HAMAP" id="MF_00117">
    <property type="entry name" value="HslO"/>
    <property type="match status" value="1"/>
</dbReference>
<dbReference type="SUPFAM" id="SSF64397">
    <property type="entry name" value="Hsp33 domain"/>
    <property type="match status" value="1"/>
</dbReference>
<proteinExistence type="inferred from homology"/>
<protein>
    <recommendedName>
        <fullName evidence="6">33 kDa chaperonin</fullName>
    </recommendedName>
    <alternativeName>
        <fullName evidence="6">Heat shock protein 33 homolog</fullName>
        <shortName evidence="6">HSP33</shortName>
    </alternativeName>
</protein>
<accession>A0A084SEV4</accession>
<dbReference type="GO" id="GO:0044183">
    <property type="term" value="F:protein folding chaperone"/>
    <property type="evidence" value="ECO:0007669"/>
    <property type="project" value="TreeGrafter"/>
</dbReference>
<evidence type="ECO:0000313" key="7">
    <source>
        <dbReference type="EMBL" id="KFA86989.1"/>
    </source>
</evidence>
<comment type="similarity">
    <text evidence="6">Belongs to the HSP33 family.</text>
</comment>
<dbReference type="GO" id="GO:0051082">
    <property type="term" value="F:unfolded protein binding"/>
    <property type="evidence" value="ECO:0007669"/>
    <property type="project" value="UniProtKB-UniRule"/>
</dbReference>
<feature type="disulfide bond" description="Redox-active" evidence="6">
    <location>
        <begin position="273"/>
        <end position="276"/>
    </location>
</feature>
<keyword evidence="2 6" id="KW-0862">Zinc</keyword>
<name>A0A084SEV4_9BACT</name>
<dbReference type="Gene3D" id="3.55.30.10">
    <property type="entry name" value="Hsp33 domain"/>
    <property type="match status" value="1"/>
</dbReference>